<dbReference type="Proteomes" id="UP000238479">
    <property type="component" value="Chromosome 3"/>
</dbReference>
<dbReference type="PANTHER" id="PTHR46858">
    <property type="entry name" value="OS05G0521000 PROTEIN"/>
    <property type="match status" value="1"/>
</dbReference>
<dbReference type="Gramene" id="PRQ42146">
    <property type="protein sequence ID" value="PRQ42146"/>
    <property type="gene ID" value="RchiOBHm_Chr3g0454451"/>
</dbReference>
<dbReference type="PROSITE" id="PS50089">
    <property type="entry name" value="ZF_RING_2"/>
    <property type="match status" value="1"/>
</dbReference>
<dbReference type="PROSITE" id="PS00518">
    <property type="entry name" value="ZF_RING_1"/>
    <property type="match status" value="1"/>
</dbReference>
<dbReference type="Gene3D" id="3.30.40.10">
    <property type="entry name" value="Zinc/RING finger domain, C3HC4 (zinc finger)"/>
    <property type="match status" value="1"/>
</dbReference>
<dbReference type="Pfam" id="PF13920">
    <property type="entry name" value="zf-C3HC4_3"/>
    <property type="match status" value="1"/>
</dbReference>
<evidence type="ECO:0000256" key="3">
    <source>
        <dbReference type="ARBA" id="ARBA00022833"/>
    </source>
</evidence>
<evidence type="ECO:0000256" key="4">
    <source>
        <dbReference type="PROSITE-ProRule" id="PRU00023"/>
    </source>
</evidence>
<dbReference type="GO" id="GO:0008270">
    <property type="term" value="F:zinc ion binding"/>
    <property type="evidence" value="ECO:0007669"/>
    <property type="project" value="UniProtKB-KW"/>
</dbReference>
<evidence type="ECO:0000313" key="8">
    <source>
        <dbReference type="Proteomes" id="UP000238479"/>
    </source>
</evidence>
<evidence type="ECO:0000256" key="5">
    <source>
        <dbReference type="PROSITE-ProRule" id="PRU00175"/>
    </source>
</evidence>
<feature type="domain" description="RING-type" evidence="6">
    <location>
        <begin position="278"/>
        <end position="316"/>
    </location>
</feature>
<protein>
    <submittedName>
        <fullName evidence="7">Putative transcription factor C2H2 family</fullName>
    </submittedName>
</protein>
<comment type="caution">
    <text evidence="7">The sequence shown here is derived from an EMBL/GenBank/DDBJ whole genome shotgun (WGS) entry which is preliminary data.</text>
</comment>
<dbReference type="InterPro" id="IPR017907">
    <property type="entry name" value="Znf_RING_CS"/>
</dbReference>
<dbReference type="GO" id="GO:0061630">
    <property type="term" value="F:ubiquitin protein ligase activity"/>
    <property type="evidence" value="ECO:0007669"/>
    <property type="project" value="TreeGrafter"/>
</dbReference>
<evidence type="ECO:0000256" key="1">
    <source>
        <dbReference type="ARBA" id="ARBA00022723"/>
    </source>
</evidence>
<gene>
    <name evidence="7" type="ORF">RchiOBHm_Chr3g0454451</name>
</gene>
<organism evidence="7 8">
    <name type="scientific">Rosa chinensis</name>
    <name type="common">China rose</name>
    <dbReference type="NCBI Taxonomy" id="74649"/>
    <lineage>
        <taxon>Eukaryota</taxon>
        <taxon>Viridiplantae</taxon>
        <taxon>Streptophyta</taxon>
        <taxon>Embryophyta</taxon>
        <taxon>Tracheophyta</taxon>
        <taxon>Spermatophyta</taxon>
        <taxon>Magnoliopsida</taxon>
        <taxon>eudicotyledons</taxon>
        <taxon>Gunneridae</taxon>
        <taxon>Pentapetalae</taxon>
        <taxon>rosids</taxon>
        <taxon>fabids</taxon>
        <taxon>Rosales</taxon>
        <taxon>Rosaceae</taxon>
        <taxon>Rosoideae</taxon>
        <taxon>Rosoideae incertae sedis</taxon>
        <taxon>Rosa</taxon>
    </lineage>
</organism>
<keyword evidence="3" id="KW-0862">Zinc</keyword>
<dbReference type="EMBL" id="PDCK01000041">
    <property type="protein sequence ID" value="PRQ42146.1"/>
    <property type="molecule type" value="Genomic_DNA"/>
</dbReference>
<evidence type="ECO:0000259" key="6">
    <source>
        <dbReference type="PROSITE" id="PS50089"/>
    </source>
</evidence>
<dbReference type="PANTHER" id="PTHR46858:SF5">
    <property type="entry name" value="E3 UBIQUITIN-PROTEIN LIGASE APD1-RELATED"/>
    <property type="match status" value="1"/>
</dbReference>
<dbReference type="InterPro" id="IPR002110">
    <property type="entry name" value="Ankyrin_rpt"/>
</dbReference>
<dbReference type="STRING" id="74649.A0A2P6R6S5"/>
<dbReference type="GO" id="GO:0016567">
    <property type="term" value="P:protein ubiquitination"/>
    <property type="evidence" value="ECO:0007669"/>
    <property type="project" value="TreeGrafter"/>
</dbReference>
<dbReference type="SUPFAM" id="SSF57850">
    <property type="entry name" value="RING/U-box"/>
    <property type="match status" value="1"/>
</dbReference>
<dbReference type="PROSITE" id="PS50088">
    <property type="entry name" value="ANK_REPEAT"/>
    <property type="match status" value="1"/>
</dbReference>
<dbReference type="InterPro" id="IPR001841">
    <property type="entry name" value="Znf_RING"/>
</dbReference>
<keyword evidence="8" id="KW-1185">Reference proteome</keyword>
<evidence type="ECO:0000256" key="2">
    <source>
        <dbReference type="ARBA" id="ARBA00022771"/>
    </source>
</evidence>
<dbReference type="AlphaFoldDB" id="A0A2P6R6S5"/>
<keyword evidence="4" id="KW-0040">ANK repeat</keyword>
<sequence>MWFKSRALKHNILSKRQCFTGVSLTPKEYADTSKGLQREKTANNYCPECGISLLECAIRNQQTDMIELLLKNGAEIFRDDDIGRGIETMDALVKLGYKEVEGEFLYTSSSMGSFNVWATFSVENRGIAIFYGGKSRMNVQGKEPDVYFAWGKATFKREGSVLQIEDGLETFLLEPAEPPYLGSKEIFNWFCNQLNEAIGLGSVVDDGFDLSDIEMALKASLDHFGQPSSQPSLAIGLGSVVDDGFDPSDIEMALKASLDHFGQTSLQPSAPPLPEDDCTICFGHRVDTAFVPCGHLICSPCAEKIQHQNMRCPFCREVVKNFAIPRI</sequence>
<dbReference type="InterPro" id="IPR013083">
    <property type="entry name" value="Znf_RING/FYVE/PHD"/>
</dbReference>
<dbReference type="OrthoDB" id="6105938at2759"/>
<accession>A0A2P6R6S5</accession>
<evidence type="ECO:0000313" key="7">
    <source>
        <dbReference type="EMBL" id="PRQ42146.1"/>
    </source>
</evidence>
<dbReference type="SMART" id="SM00184">
    <property type="entry name" value="RING"/>
    <property type="match status" value="1"/>
</dbReference>
<keyword evidence="2 5" id="KW-0863">Zinc-finger</keyword>
<reference evidence="7 8" key="1">
    <citation type="journal article" date="2018" name="Nat. Genet.">
        <title>The Rosa genome provides new insights in the design of modern roses.</title>
        <authorList>
            <person name="Bendahmane M."/>
        </authorList>
    </citation>
    <scope>NUCLEOTIDE SEQUENCE [LARGE SCALE GENOMIC DNA]</scope>
    <source>
        <strain evidence="8">cv. Old Blush</strain>
    </source>
</reference>
<feature type="repeat" description="ANK" evidence="4">
    <location>
        <begin position="49"/>
        <end position="81"/>
    </location>
</feature>
<keyword evidence="1" id="KW-0479">Metal-binding</keyword>
<name>A0A2P6R6S5_ROSCH</name>
<proteinExistence type="predicted"/>